<dbReference type="PANTHER" id="PTHR44591:SF3">
    <property type="entry name" value="RESPONSE REGULATORY DOMAIN-CONTAINING PROTEIN"/>
    <property type="match status" value="1"/>
</dbReference>
<feature type="region of interest" description="Disordered" evidence="3">
    <location>
        <begin position="65"/>
        <end position="116"/>
    </location>
</feature>
<gene>
    <name evidence="5" type="ORF">AAIA72_13710</name>
</gene>
<dbReference type="CDD" id="cd00156">
    <property type="entry name" value="REC"/>
    <property type="match status" value="1"/>
</dbReference>
<feature type="compositionally biased region" description="Basic and acidic residues" evidence="3">
    <location>
        <begin position="103"/>
        <end position="114"/>
    </location>
</feature>
<evidence type="ECO:0000313" key="5">
    <source>
        <dbReference type="EMBL" id="XDT71850.1"/>
    </source>
</evidence>
<dbReference type="SMART" id="SM00448">
    <property type="entry name" value="REC"/>
    <property type="match status" value="1"/>
</dbReference>
<keyword evidence="1 2" id="KW-0597">Phosphoprotein</keyword>
<sequence>MSHKPDAERPILSIISRLTRKRRNAGGHNPPRGRQRTQEEIEWEMSAEDALRVLTTQHVTEVSGAAAFAPQGSAEFRPLRHRSAPAPDPLDPETPIEPPDSLRMPETHRPEASGHARAAQRILIAESRTELRKTLAALLTKLGLEVIEAADGRQALAILRTTPCAVAMIDTQLPDIPAEALVARLRKLPEGQNLPVVLTAQDDTRLDLSQNEWLNIHHYLLKPFTLFGLYRTLSEFCSLKQPERAVRHRGSVGVVVENDKTRWMLRRLLSRHGFHVAISGRPEQLEHWLMLEGNTPLDGWLVEVTTPALCDRVLEELDRLSDAPVITGLPLEPDPADTVPQGEWEKRLARRIADLITPRTSRSEGIRA</sequence>
<dbReference type="InterPro" id="IPR001789">
    <property type="entry name" value="Sig_transdc_resp-reg_receiver"/>
</dbReference>
<evidence type="ECO:0000259" key="4">
    <source>
        <dbReference type="PROSITE" id="PS50110"/>
    </source>
</evidence>
<protein>
    <submittedName>
        <fullName evidence="5">Response regulator</fullName>
    </submittedName>
</protein>
<name>A0AB39UV32_9GAMM</name>
<evidence type="ECO:0000256" key="3">
    <source>
        <dbReference type="SAM" id="MobiDB-lite"/>
    </source>
</evidence>
<dbReference type="Gene3D" id="3.40.50.2300">
    <property type="match status" value="1"/>
</dbReference>
<proteinExistence type="predicted"/>
<dbReference type="RefSeq" id="WP_369600874.1">
    <property type="nucleotide sequence ID" value="NZ_CP154858.1"/>
</dbReference>
<dbReference type="PROSITE" id="PS50110">
    <property type="entry name" value="RESPONSE_REGULATORY"/>
    <property type="match status" value="1"/>
</dbReference>
<dbReference type="EMBL" id="CP154858">
    <property type="protein sequence ID" value="XDT71850.1"/>
    <property type="molecule type" value="Genomic_DNA"/>
</dbReference>
<feature type="domain" description="Response regulatory" evidence="4">
    <location>
        <begin position="121"/>
        <end position="237"/>
    </location>
</feature>
<reference evidence="5" key="1">
    <citation type="submission" date="2024-05" db="EMBL/GenBank/DDBJ databases">
        <title>Genome sequencing of novel strain.</title>
        <authorList>
            <person name="Ganbat D."/>
            <person name="Ganbat S."/>
            <person name="Lee S.-J."/>
        </authorList>
    </citation>
    <scope>NUCLEOTIDE SEQUENCE</scope>
    <source>
        <strain evidence="5">SMD15-11</strain>
    </source>
</reference>
<dbReference type="PANTHER" id="PTHR44591">
    <property type="entry name" value="STRESS RESPONSE REGULATOR PROTEIN 1"/>
    <property type="match status" value="1"/>
</dbReference>
<dbReference type="InterPro" id="IPR050595">
    <property type="entry name" value="Bact_response_regulator"/>
</dbReference>
<evidence type="ECO:0000256" key="2">
    <source>
        <dbReference type="PROSITE-ProRule" id="PRU00169"/>
    </source>
</evidence>
<dbReference type="SUPFAM" id="SSF52172">
    <property type="entry name" value="CheY-like"/>
    <property type="match status" value="1"/>
</dbReference>
<dbReference type="GO" id="GO:0000160">
    <property type="term" value="P:phosphorelay signal transduction system"/>
    <property type="evidence" value="ECO:0007669"/>
    <property type="project" value="InterPro"/>
</dbReference>
<dbReference type="Pfam" id="PF00072">
    <property type="entry name" value="Response_reg"/>
    <property type="match status" value="1"/>
</dbReference>
<feature type="modified residue" description="4-aspartylphosphate" evidence="2">
    <location>
        <position position="170"/>
    </location>
</feature>
<dbReference type="AlphaFoldDB" id="A0AB39UV32"/>
<evidence type="ECO:0000256" key="1">
    <source>
        <dbReference type="ARBA" id="ARBA00022553"/>
    </source>
</evidence>
<feature type="compositionally biased region" description="Basic residues" evidence="3">
    <location>
        <begin position="18"/>
        <end position="35"/>
    </location>
</feature>
<dbReference type="KEGG" id="tcd:AAIA72_13710"/>
<accession>A0AB39UV32</accession>
<organism evidence="5">
    <name type="scientific">Thermohahella caldifontis</name>
    <dbReference type="NCBI Taxonomy" id="3142973"/>
    <lineage>
        <taxon>Bacteria</taxon>
        <taxon>Pseudomonadati</taxon>
        <taxon>Pseudomonadota</taxon>
        <taxon>Gammaproteobacteria</taxon>
        <taxon>Oceanospirillales</taxon>
        <taxon>Hahellaceae</taxon>
        <taxon>Thermohahella</taxon>
    </lineage>
</organism>
<dbReference type="InterPro" id="IPR011006">
    <property type="entry name" value="CheY-like_superfamily"/>
</dbReference>
<feature type="region of interest" description="Disordered" evidence="3">
    <location>
        <begin position="1"/>
        <end position="39"/>
    </location>
</feature>